<feature type="compositionally biased region" description="Basic and acidic residues" evidence="1">
    <location>
        <begin position="280"/>
        <end position="292"/>
    </location>
</feature>
<dbReference type="PANTHER" id="PTHR28457">
    <property type="entry name" value="COILED-COIL DOMAIN-CONTAINING PROTEIN 189"/>
    <property type="match status" value="1"/>
</dbReference>
<accession>A0ABD3W924</accession>
<evidence type="ECO:0000313" key="3">
    <source>
        <dbReference type="Proteomes" id="UP001634394"/>
    </source>
</evidence>
<feature type="compositionally biased region" description="Low complexity" evidence="1">
    <location>
        <begin position="293"/>
        <end position="303"/>
    </location>
</feature>
<reference evidence="2 3" key="1">
    <citation type="submission" date="2024-11" db="EMBL/GenBank/DDBJ databases">
        <title>Chromosome-level genome assembly of the freshwater bivalve Anodonta woodiana.</title>
        <authorList>
            <person name="Chen X."/>
        </authorList>
    </citation>
    <scope>NUCLEOTIDE SEQUENCE [LARGE SCALE GENOMIC DNA]</scope>
    <source>
        <strain evidence="2">MN2024</strain>
        <tissue evidence="2">Gills</tissue>
    </source>
</reference>
<feature type="region of interest" description="Disordered" evidence="1">
    <location>
        <begin position="253"/>
        <end position="303"/>
    </location>
</feature>
<dbReference type="Proteomes" id="UP001634394">
    <property type="component" value="Unassembled WGS sequence"/>
</dbReference>
<sequence>MAALTTSGAMTVASLPKNEGKQKLALLLGWKPFDEEKDLQQDIHLDYLYEILTFASEKGFPWGQVAHVVRLAESLLQNIKAGTLTETIEFYKDKSPELADILGERNYKIFTDFVFNIILPHFKLYKYVLTKDRTFNCPNIIMEVRPLDHPAPLKEAKALKVWEYEQQMRQIEKKVAERTDERLKEKSEIVEQSDKKINQTLKKVDSRAGKPVTKEVLQEIMNEVIGSYSEAFRERTQADIAEVQEDLEFKLEMTSLPRPQVLGPPPRYSLKQKSPVTQQKPDKEQKSPKESQSRGSSRSSKKK</sequence>
<proteinExistence type="predicted"/>
<evidence type="ECO:0000313" key="2">
    <source>
        <dbReference type="EMBL" id="KAL3869891.1"/>
    </source>
</evidence>
<evidence type="ECO:0000256" key="1">
    <source>
        <dbReference type="SAM" id="MobiDB-lite"/>
    </source>
</evidence>
<dbReference type="Pfam" id="PF14769">
    <property type="entry name" value="CLAMP"/>
    <property type="match status" value="1"/>
</dbReference>
<keyword evidence="3" id="KW-1185">Reference proteome</keyword>
<dbReference type="EMBL" id="JBJQND010000008">
    <property type="protein sequence ID" value="KAL3869891.1"/>
    <property type="molecule type" value="Genomic_DNA"/>
</dbReference>
<organism evidence="2 3">
    <name type="scientific">Sinanodonta woodiana</name>
    <name type="common">Chinese pond mussel</name>
    <name type="synonym">Anodonta woodiana</name>
    <dbReference type="NCBI Taxonomy" id="1069815"/>
    <lineage>
        <taxon>Eukaryota</taxon>
        <taxon>Metazoa</taxon>
        <taxon>Spiralia</taxon>
        <taxon>Lophotrochozoa</taxon>
        <taxon>Mollusca</taxon>
        <taxon>Bivalvia</taxon>
        <taxon>Autobranchia</taxon>
        <taxon>Heteroconchia</taxon>
        <taxon>Palaeoheterodonta</taxon>
        <taxon>Unionida</taxon>
        <taxon>Unionoidea</taxon>
        <taxon>Unionidae</taxon>
        <taxon>Unioninae</taxon>
        <taxon>Sinanodonta</taxon>
    </lineage>
</organism>
<comment type="caution">
    <text evidence="2">The sequence shown here is derived from an EMBL/GenBank/DDBJ whole genome shotgun (WGS) entry which is preliminary data.</text>
</comment>
<dbReference type="PANTHER" id="PTHR28457:SF2">
    <property type="entry name" value="SIMILAR TO 4930578I06RIK PROTEIN"/>
    <property type="match status" value="1"/>
</dbReference>
<protein>
    <submittedName>
        <fullName evidence="2">Uncharacterized protein</fullName>
    </submittedName>
</protein>
<gene>
    <name evidence="2" type="ORF">ACJMK2_042518</name>
</gene>
<dbReference type="InterPro" id="IPR032727">
    <property type="entry name" value="CLAMP"/>
</dbReference>
<dbReference type="AlphaFoldDB" id="A0ABD3W924"/>
<name>A0ABD3W924_SINWO</name>